<protein>
    <submittedName>
        <fullName evidence="1">Uncharacterized protein</fullName>
    </submittedName>
</protein>
<accession>A0A7S4CX58</accession>
<reference evidence="1" key="1">
    <citation type="submission" date="2021-01" db="EMBL/GenBank/DDBJ databases">
        <authorList>
            <person name="Corre E."/>
            <person name="Pelletier E."/>
            <person name="Niang G."/>
            <person name="Scheremetjew M."/>
            <person name="Finn R."/>
            <person name="Kale V."/>
            <person name="Holt S."/>
            <person name="Cochrane G."/>
            <person name="Meng A."/>
            <person name="Brown T."/>
            <person name="Cohen L."/>
        </authorList>
    </citation>
    <scope>NUCLEOTIDE SEQUENCE</scope>
    <source>
        <strain evidence="1">CCMP1594</strain>
    </source>
</reference>
<organism evidence="1">
    <name type="scientific">Eutreptiella gymnastica</name>
    <dbReference type="NCBI Taxonomy" id="73025"/>
    <lineage>
        <taxon>Eukaryota</taxon>
        <taxon>Discoba</taxon>
        <taxon>Euglenozoa</taxon>
        <taxon>Euglenida</taxon>
        <taxon>Spirocuta</taxon>
        <taxon>Euglenophyceae</taxon>
        <taxon>Eutreptiales</taxon>
        <taxon>Eutreptiaceae</taxon>
        <taxon>Eutreptiella</taxon>
    </lineage>
</organism>
<dbReference type="AlphaFoldDB" id="A0A7S4CX58"/>
<dbReference type="EMBL" id="HBJA01057052">
    <property type="protein sequence ID" value="CAE0809066.1"/>
    <property type="molecule type" value="Transcribed_RNA"/>
</dbReference>
<evidence type="ECO:0000313" key="1">
    <source>
        <dbReference type="EMBL" id="CAE0809066.1"/>
    </source>
</evidence>
<gene>
    <name evidence="1" type="ORF">EGYM00163_LOCUS20197</name>
</gene>
<sequence length="147" mass="16617">MYWCFAYIVACHPTPPSTTHTHTQKQSLICQEKKQGGNIRPGWYQKKRTRAHKGAGKLCAYGARMMKGTSPKLSRLTLCCHPLPSLQKNPSKDPCKIPTQANCSFTTQTIRLEGSINPHESLQPSVSLHPCVRLQRKNREQRNLGHK</sequence>
<name>A0A7S4CX58_9EUGL</name>
<proteinExistence type="predicted"/>